<sequence>MLLLFCLQTTAEPILLLLQQRNAAPKENLFELLKESSVRGRRNKKDVFVKAQHFYYTNSKNLFSKMMKLTIE</sequence>
<dbReference type="Proteomes" id="UP000190648">
    <property type="component" value="Unassembled WGS sequence"/>
</dbReference>
<dbReference type="AlphaFoldDB" id="A0A1V4JKR2"/>
<accession>A0A1V4JKR2</accession>
<gene>
    <name evidence="1" type="ORF">AV530_005285</name>
</gene>
<proteinExistence type="predicted"/>
<reference evidence="1 2" key="1">
    <citation type="submission" date="2016-02" db="EMBL/GenBank/DDBJ databases">
        <title>Band-tailed pigeon sequencing and assembly.</title>
        <authorList>
            <person name="Soares A.E."/>
            <person name="Novak B.J."/>
            <person name="Rice E.S."/>
            <person name="O'Connell B."/>
            <person name="Chang D."/>
            <person name="Weber S."/>
            <person name="Shapiro B."/>
        </authorList>
    </citation>
    <scope>NUCLEOTIDE SEQUENCE [LARGE SCALE GENOMIC DNA]</scope>
    <source>
        <strain evidence="1">BTP2013</strain>
        <tissue evidence="1">Blood</tissue>
    </source>
</reference>
<comment type="caution">
    <text evidence="1">The sequence shown here is derived from an EMBL/GenBank/DDBJ whole genome shotgun (WGS) entry which is preliminary data.</text>
</comment>
<keyword evidence="2" id="KW-1185">Reference proteome</keyword>
<organism evidence="1 2">
    <name type="scientific">Patagioenas fasciata monilis</name>
    <dbReference type="NCBI Taxonomy" id="372326"/>
    <lineage>
        <taxon>Eukaryota</taxon>
        <taxon>Metazoa</taxon>
        <taxon>Chordata</taxon>
        <taxon>Craniata</taxon>
        <taxon>Vertebrata</taxon>
        <taxon>Euteleostomi</taxon>
        <taxon>Archelosauria</taxon>
        <taxon>Archosauria</taxon>
        <taxon>Dinosauria</taxon>
        <taxon>Saurischia</taxon>
        <taxon>Theropoda</taxon>
        <taxon>Coelurosauria</taxon>
        <taxon>Aves</taxon>
        <taxon>Neognathae</taxon>
        <taxon>Neoaves</taxon>
        <taxon>Columbimorphae</taxon>
        <taxon>Columbiformes</taxon>
        <taxon>Columbidae</taxon>
        <taxon>Patagioenas</taxon>
    </lineage>
</organism>
<dbReference type="EMBL" id="LSYS01006902">
    <property type="protein sequence ID" value="OPJ72773.1"/>
    <property type="molecule type" value="Genomic_DNA"/>
</dbReference>
<evidence type="ECO:0000313" key="2">
    <source>
        <dbReference type="Proteomes" id="UP000190648"/>
    </source>
</evidence>
<protein>
    <submittedName>
        <fullName evidence="1">Uncharacterized protein</fullName>
    </submittedName>
</protein>
<name>A0A1V4JKR2_PATFA</name>
<evidence type="ECO:0000313" key="1">
    <source>
        <dbReference type="EMBL" id="OPJ72773.1"/>
    </source>
</evidence>